<name>A0A9N8V6R8_9GLOM</name>
<proteinExistence type="predicted"/>
<keyword evidence="2" id="KW-1185">Reference proteome</keyword>
<evidence type="ECO:0000313" key="1">
    <source>
        <dbReference type="EMBL" id="CAG8440181.1"/>
    </source>
</evidence>
<dbReference type="EMBL" id="CAJVPL010000061">
    <property type="protein sequence ID" value="CAG8440181.1"/>
    <property type="molecule type" value="Genomic_DNA"/>
</dbReference>
<gene>
    <name evidence="1" type="ORF">AGERDE_LOCUS999</name>
</gene>
<comment type="caution">
    <text evidence="1">The sequence shown here is derived from an EMBL/GenBank/DDBJ whole genome shotgun (WGS) entry which is preliminary data.</text>
</comment>
<dbReference type="AlphaFoldDB" id="A0A9N8V6R8"/>
<protein>
    <submittedName>
        <fullName evidence="1">9545_t:CDS:1</fullName>
    </submittedName>
</protein>
<reference evidence="1" key="1">
    <citation type="submission" date="2021-06" db="EMBL/GenBank/DDBJ databases">
        <authorList>
            <person name="Kallberg Y."/>
            <person name="Tangrot J."/>
            <person name="Rosling A."/>
        </authorList>
    </citation>
    <scope>NUCLEOTIDE SEQUENCE</scope>
    <source>
        <strain evidence="1">MT106</strain>
    </source>
</reference>
<organism evidence="1 2">
    <name type="scientific">Ambispora gerdemannii</name>
    <dbReference type="NCBI Taxonomy" id="144530"/>
    <lineage>
        <taxon>Eukaryota</taxon>
        <taxon>Fungi</taxon>
        <taxon>Fungi incertae sedis</taxon>
        <taxon>Mucoromycota</taxon>
        <taxon>Glomeromycotina</taxon>
        <taxon>Glomeromycetes</taxon>
        <taxon>Archaeosporales</taxon>
        <taxon>Ambisporaceae</taxon>
        <taxon>Ambispora</taxon>
    </lineage>
</organism>
<accession>A0A9N8V6R8</accession>
<evidence type="ECO:0000313" key="2">
    <source>
        <dbReference type="Proteomes" id="UP000789831"/>
    </source>
</evidence>
<dbReference type="Proteomes" id="UP000789831">
    <property type="component" value="Unassembled WGS sequence"/>
</dbReference>
<sequence length="58" mass="6978">MFKFNFKIFSRKVHLEKYQRILKRSPPIKNQQRADFISKIQQLPEKEVLLATSLISNM</sequence>